<dbReference type="InterPro" id="IPR010260">
    <property type="entry name" value="AlpA"/>
</dbReference>
<sequence>MRLLRKPEVESKVGLCERQIRNLERDNLFPKRVTISPNGRVVGWIETEVDRWIADRMAAREAA</sequence>
<accession>A0A7W7B4A9</accession>
<proteinExistence type="predicted"/>
<evidence type="ECO:0000313" key="1">
    <source>
        <dbReference type="EMBL" id="MBB4633776.1"/>
    </source>
</evidence>
<dbReference type="Proteomes" id="UP000566324">
    <property type="component" value="Unassembled WGS sequence"/>
</dbReference>
<dbReference type="Pfam" id="PF05930">
    <property type="entry name" value="Phage_AlpA"/>
    <property type="match status" value="1"/>
</dbReference>
<dbReference type="EMBL" id="JACHNZ010000057">
    <property type="protein sequence ID" value="MBB4633776.1"/>
    <property type="molecule type" value="Genomic_DNA"/>
</dbReference>
<comment type="caution">
    <text evidence="1">The sequence shown here is derived from an EMBL/GenBank/DDBJ whole genome shotgun (WGS) entry which is preliminary data.</text>
</comment>
<gene>
    <name evidence="1" type="ORF">GGQ98_003428</name>
</gene>
<organism evidence="1 2">
    <name type="scientific">Sphingosinicella soli</name>
    <dbReference type="NCBI Taxonomy" id="333708"/>
    <lineage>
        <taxon>Bacteria</taxon>
        <taxon>Pseudomonadati</taxon>
        <taxon>Pseudomonadota</taxon>
        <taxon>Alphaproteobacteria</taxon>
        <taxon>Sphingomonadales</taxon>
        <taxon>Sphingosinicellaceae</taxon>
        <taxon>Sphingosinicella</taxon>
    </lineage>
</organism>
<evidence type="ECO:0000313" key="2">
    <source>
        <dbReference type="Proteomes" id="UP000566324"/>
    </source>
</evidence>
<protein>
    <submittedName>
        <fullName evidence="1">Prophage regulatory protein</fullName>
    </submittedName>
</protein>
<reference evidence="1 2" key="1">
    <citation type="submission" date="2020-08" db="EMBL/GenBank/DDBJ databases">
        <title>Genomic Encyclopedia of Type Strains, Phase IV (KMG-IV): sequencing the most valuable type-strain genomes for metagenomic binning, comparative biology and taxonomic classification.</title>
        <authorList>
            <person name="Goeker M."/>
        </authorList>
    </citation>
    <scope>NUCLEOTIDE SEQUENCE [LARGE SCALE GENOMIC DNA]</scope>
    <source>
        <strain evidence="1 2">DSM 17328</strain>
    </source>
</reference>
<name>A0A7W7B4A9_9SPHN</name>
<keyword evidence="2" id="KW-1185">Reference proteome</keyword>
<dbReference type="AlphaFoldDB" id="A0A7W7B4A9"/>
<dbReference type="RefSeq" id="WP_184071679.1">
    <property type="nucleotide sequence ID" value="NZ_JACHNZ010000057.1"/>
</dbReference>